<dbReference type="AlphaFoldDB" id="A0A2P4T6Z1"/>
<feature type="non-terminal residue" evidence="2">
    <location>
        <position position="583"/>
    </location>
</feature>
<dbReference type="PANTHER" id="PTHR10194:SF142">
    <property type="entry name" value="NEUROFIBROMIN"/>
    <property type="match status" value="1"/>
</dbReference>
<dbReference type="Proteomes" id="UP000237246">
    <property type="component" value="Unassembled WGS sequence"/>
</dbReference>
<evidence type="ECO:0000313" key="3">
    <source>
        <dbReference type="Proteomes" id="UP000237246"/>
    </source>
</evidence>
<comment type="caution">
    <text evidence="2">The sequence shown here is derived from an EMBL/GenBank/DDBJ whole genome shotgun (WGS) entry which is preliminary data.</text>
</comment>
<protein>
    <recommendedName>
        <fullName evidence="4">Neurofibromin</fullName>
    </recommendedName>
</protein>
<evidence type="ECO:0000313" key="2">
    <source>
        <dbReference type="EMBL" id="POI32119.1"/>
    </source>
</evidence>
<evidence type="ECO:0008006" key="4">
    <source>
        <dbReference type="Google" id="ProtNLM"/>
    </source>
</evidence>
<dbReference type="OrthoDB" id="28245at2759"/>
<keyword evidence="3" id="KW-1185">Reference proteome</keyword>
<sequence>MAAHKPVEWVQAVVNRFDEQLPIKASQQNTHTKVSTEHNKECLINISKYKFSLVISGLTNILKNVNNMRIFGETAEKNLYLSQLIILDTLEKCLAGPKVMLDASRFVHSNESKLNQCMYGKIEPKSYTKSVVFCDIFRLISCSLFLLNVSSSSHGNRAQQPKDTMRLDETMLVKQLLPEICHFIHTYREGNQHAAELRNSASGVLFSLSCNNFNAVFSRISTRLQELTVCSEDNADVHDIELLQYISVDCSKLKRLLQETVFKFKALKKVAQLAVINSLEKATLECKDVLCYLQAFWNWVENYPDEFTKLYQTPQTDMADCAEKLFDLVDGFAESTKRKAAVWPLQIILLVLCPEIIQDIAKDVVEETKMNKKLFLDNLRKALAGHSGSRQLTESAAIACVKLCKASTYINWEDNSVIFLLVQSMVVDLKSALDWWPRIDAVYCHSVELRSMFSETLHKAIQGCGAHAAIRMTPSLTFKEKMTSLKFKEKPTDLETKSYKFLLLSLVKLIHADPKLLLCNPRKQGPETQGSTAELITGLVQLVPQSSMPDIAQEAMEALLVLHQLDSIDLWNPDAPIETFWEI</sequence>
<dbReference type="EMBL" id="PPHD01006656">
    <property type="protein sequence ID" value="POI32119.1"/>
    <property type="molecule type" value="Genomic_DNA"/>
</dbReference>
<organism evidence="2 3">
    <name type="scientific">Bambusicola thoracicus</name>
    <name type="common">Chinese bamboo-partridge</name>
    <name type="synonym">Perdix thoracica</name>
    <dbReference type="NCBI Taxonomy" id="9083"/>
    <lineage>
        <taxon>Eukaryota</taxon>
        <taxon>Metazoa</taxon>
        <taxon>Chordata</taxon>
        <taxon>Craniata</taxon>
        <taxon>Vertebrata</taxon>
        <taxon>Euteleostomi</taxon>
        <taxon>Archelosauria</taxon>
        <taxon>Archosauria</taxon>
        <taxon>Dinosauria</taxon>
        <taxon>Saurischia</taxon>
        <taxon>Theropoda</taxon>
        <taxon>Coelurosauria</taxon>
        <taxon>Aves</taxon>
        <taxon>Neognathae</taxon>
        <taxon>Galloanserae</taxon>
        <taxon>Galliformes</taxon>
        <taxon>Phasianidae</taxon>
        <taxon>Perdicinae</taxon>
        <taxon>Bambusicola</taxon>
    </lineage>
</organism>
<evidence type="ECO:0000256" key="1">
    <source>
        <dbReference type="ARBA" id="ARBA00022553"/>
    </source>
</evidence>
<proteinExistence type="predicted"/>
<gene>
    <name evidence="2" type="ORF">CIB84_004129</name>
</gene>
<reference evidence="2 3" key="1">
    <citation type="submission" date="2018-01" db="EMBL/GenBank/DDBJ databases">
        <title>Comparison of the Chinese Bamboo Partridge and Red Junglefowl genome sequences highlights the importance of demography in genome evolution.</title>
        <authorList>
            <person name="Tiley G.P."/>
            <person name="Kimball R.T."/>
            <person name="Braun E.L."/>
            <person name="Burleigh J.G."/>
        </authorList>
    </citation>
    <scope>NUCLEOTIDE SEQUENCE [LARGE SCALE GENOMIC DNA]</scope>
    <source>
        <strain evidence="2">RTK389</strain>
        <tissue evidence="2">Blood</tissue>
    </source>
</reference>
<accession>A0A2P4T6Z1</accession>
<dbReference type="InterPro" id="IPR039360">
    <property type="entry name" value="Ras_GTPase"/>
</dbReference>
<name>A0A2P4T6Z1_BAMTH</name>
<keyword evidence="1" id="KW-0597">Phosphoprotein</keyword>
<dbReference type="PANTHER" id="PTHR10194">
    <property type="entry name" value="RAS GTPASE-ACTIVATING PROTEINS"/>
    <property type="match status" value="1"/>
</dbReference>